<dbReference type="Pfam" id="PF16685">
    <property type="entry name" value="zf-RING_10"/>
    <property type="match status" value="1"/>
</dbReference>
<feature type="region of interest" description="Disordered" evidence="6">
    <location>
        <begin position="839"/>
        <end position="907"/>
    </location>
</feature>
<keyword evidence="2 4" id="KW-0863">Zinc-finger</keyword>
<evidence type="ECO:0000256" key="6">
    <source>
        <dbReference type="SAM" id="MobiDB-lite"/>
    </source>
</evidence>
<evidence type="ECO:0000256" key="2">
    <source>
        <dbReference type="ARBA" id="ARBA00022771"/>
    </source>
</evidence>
<dbReference type="EnsemblMetazoa" id="ADIR001046-RA">
    <property type="protein sequence ID" value="ADIR001046-PA"/>
    <property type="gene ID" value="ADIR001046"/>
</dbReference>
<dbReference type="SMART" id="SM01114">
    <property type="entry name" value="CXC"/>
    <property type="match status" value="1"/>
</dbReference>
<feature type="compositionally biased region" description="Low complexity" evidence="6">
    <location>
        <begin position="989"/>
        <end position="1012"/>
    </location>
</feature>
<evidence type="ECO:0000256" key="5">
    <source>
        <dbReference type="PROSITE-ProRule" id="PRU01396"/>
    </source>
</evidence>
<feature type="region of interest" description="Disordered" evidence="6">
    <location>
        <begin position="231"/>
        <end position="368"/>
    </location>
</feature>
<dbReference type="Proteomes" id="UP000075884">
    <property type="component" value="Unassembled WGS sequence"/>
</dbReference>
<dbReference type="PANTHER" id="PTHR16048">
    <property type="entry name" value="MSL2-RELATED"/>
    <property type="match status" value="1"/>
</dbReference>
<evidence type="ECO:0000259" key="8">
    <source>
        <dbReference type="PROSITE" id="PS52051"/>
    </source>
</evidence>
<dbReference type="GO" id="GO:0016567">
    <property type="term" value="P:protein ubiquitination"/>
    <property type="evidence" value="ECO:0007669"/>
    <property type="project" value="TreeGrafter"/>
</dbReference>
<evidence type="ECO:0000256" key="4">
    <source>
        <dbReference type="PROSITE-ProRule" id="PRU00175"/>
    </source>
</evidence>
<comment type="similarity">
    <text evidence="5">Belongs to the MSL2 family.</text>
</comment>
<reference evidence="10" key="1">
    <citation type="submission" date="2013-03" db="EMBL/GenBank/DDBJ databases">
        <title>The Genome Sequence of Anopheles dirus WRAIR2.</title>
        <authorList>
            <consortium name="The Broad Institute Genomics Platform"/>
            <person name="Neafsey D.E."/>
            <person name="Walton C."/>
            <person name="Walker B."/>
            <person name="Young S.K."/>
            <person name="Zeng Q."/>
            <person name="Gargeya S."/>
            <person name="Fitzgerald M."/>
            <person name="Haas B."/>
            <person name="Abouelleil A."/>
            <person name="Allen A.W."/>
            <person name="Alvarado L."/>
            <person name="Arachchi H.M."/>
            <person name="Berlin A.M."/>
            <person name="Chapman S.B."/>
            <person name="Gainer-Dewar J."/>
            <person name="Goldberg J."/>
            <person name="Griggs A."/>
            <person name="Gujja S."/>
            <person name="Hansen M."/>
            <person name="Howarth C."/>
            <person name="Imamovic A."/>
            <person name="Ireland A."/>
            <person name="Larimer J."/>
            <person name="McCowan C."/>
            <person name="Murphy C."/>
            <person name="Pearson M."/>
            <person name="Poon T.W."/>
            <person name="Priest M."/>
            <person name="Roberts A."/>
            <person name="Saif S."/>
            <person name="Shea T."/>
            <person name="Sisk P."/>
            <person name="Sykes S."/>
            <person name="Wortman J."/>
            <person name="Nusbaum C."/>
            <person name="Birren B."/>
        </authorList>
    </citation>
    <scope>NUCLEOTIDE SEQUENCE [LARGE SCALE GENOMIC DNA]</scope>
    <source>
        <strain evidence="10">WRAIR2</strain>
    </source>
</reference>
<dbReference type="VEuPathDB" id="VectorBase:ADIR001046"/>
<dbReference type="PROSITE" id="PS00518">
    <property type="entry name" value="ZF_RING_1"/>
    <property type="match status" value="1"/>
</dbReference>
<dbReference type="PANTHER" id="PTHR16048:SF3">
    <property type="entry name" value="E3 UBIQUITIN-PROTEIN LIGASE MSL2"/>
    <property type="match status" value="1"/>
</dbReference>
<dbReference type="InterPro" id="IPR037922">
    <property type="entry name" value="MSL2"/>
</dbReference>
<feature type="region of interest" description="Disordered" evidence="6">
    <location>
        <begin position="1091"/>
        <end position="1111"/>
    </location>
</feature>
<dbReference type="GO" id="GO:0008270">
    <property type="term" value="F:zinc ion binding"/>
    <property type="evidence" value="ECO:0007669"/>
    <property type="project" value="UniProtKB-KW"/>
</dbReference>
<dbReference type="InterPro" id="IPR017907">
    <property type="entry name" value="Znf_RING_CS"/>
</dbReference>
<keyword evidence="10" id="KW-1185">Reference proteome</keyword>
<sequence>MGSAQCVVPPGGGPGLNKSYRSRARMNPTSLYITTSRLVFQGDIVAGLQDLNRLLPYLRKSLSCAVCCKLLVEPHSPSTGDCQHHICRVCVGKHKKLKPACRFCKGLLQYRENTQLRLLLQCYKSICAFIRSRPVYADICRCATTQPSAGGSGDNGASTSGGYGATPSSLMDLIEEGAAFIDEFKCNSGLSKSAYSILPCIFPPPVVTVASTPALLEAAVPPPPIVAPPPAPAPPPVPCCSKTTNNPKAKQPPAVGDLQQQQPTKRKQTKQQKATEPKQAGASKQQKRKQPKQEQEQKKQKKQKSQKADQQSKQAKQQRKQKQQSNTQQQQCASQNQQQQQQQQQPMPQPQLQQQQHQQPQQDRIMNVSVPGAPVDQQLQTQGMLITIGPQQQEQQLQTPQPVRKQQVLRVLQWEPKERKLQQLQQQQQQQNQQQIQLQHPQQQQSQHQQPPQRVVMQQQLPAKQLQQQVGQVKLLPKPVQTQPELQQSQQLMLSSQQQPSPVQQVQFQQQALLQQQQQQQQPKSAQLLQQPLKQLVQQPQPRPSLPAAQVVPNHKLLLPGATSPRVPSVSQQKYLVPIRPAPTVKQEPVKDQSAFQSFSVQPTQQMIQQLQQQQQATPPPMQTLQPKSIAQVRKQQDAVQLQVGQLRQQQQQLTQQQIPQVMYQQRVPPQPTVKLSQQQQHPLRPTAPGNLVDVVIRPTVSKLSPNVIRNVIPARAGPTIIHAESLASRMSGMSTATVAVPPTTTTSTAAAGGGAVVPGKSAGTLLVPPKVVPAPALHTPPQPIIKNSCVPTTPRIVNITAPQEIKFEAAPIKTVSSGTTMYSVLYAESGNKFTIKRKPDPVSAAKPNAALAAAHQPKLSPASTLASGPAARTVIPVTSPGEHDPLKGTQKVGPQPLQPPLNSPIVVQLRPPGARPIQLPMQQQQQLLQQQQQPSLVQQQSPVPMQLAPMMQQQQYQLPGQQQQQKLATPSQHSVVSLTPQQQQNYRSLIIPQQQQQQSQQQQQHMIQQLPSQPPPTAQQQALKRKGCRCGNATPTPGKLTCCGQRCPCYVDSKSCIDCKCRGCRNPHRADGLKIRRSLSELLQQYNAPATTATATSTSTSSSSTSNAGTMSLGPSAAATTLTLGPNITPVTYSMSALKAGAGDVATATIAGGSAKVKVISAGQHPQALQTTAKGPPATTIVKTGAGGGRTRTNGGVGPCVGVPLANPGTSTITIRPLGSGGSNTTTTTISYLPTNASSGASTYGTATPAYTRTTIIPPTAATMVGRAAVAGRAGPSTLPATPAAITSPTSSTSSSTSTSSSSLPTFWARVGSDPPIRPPSVNKTLVPPERLLATPSPKDADRKGAGLFLGGKPDALLSQSSVAMMPVVASVHAPTATPSVYASVASSAALGGPGVWSPASPGTLFGPGAPVGGPGPTGGDLAALSAYDVNSFVNISHMLDPDGVIDLCEDLELNPDNLLPIE</sequence>
<evidence type="ECO:0000259" key="7">
    <source>
        <dbReference type="PROSITE" id="PS50089"/>
    </source>
</evidence>
<dbReference type="InterPro" id="IPR033467">
    <property type="entry name" value="Tesmin/TSO1-like_CXC"/>
</dbReference>
<evidence type="ECO:0000313" key="9">
    <source>
        <dbReference type="EnsemblMetazoa" id="ADIR001046-PA"/>
    </source>
</evidence>
<dbReference type="InterPro" id="IPR032043">
    <property type="entry name" value="Msl2_Znf-RING"/>
</dbReference>
<dbReference type="InterPro" id="IPR013083">
    <property type="entry name" value="Znf_RING/FYVE/PHD"/>
</dbReference>
<dbReference type="GO" id="GO:0072487">
    <property type="term" value="C:MSL complex"/>
    <property type="evidence" value="ECO:0007669"/>
    <property type="project" value="UniProtKB-UniRule"/>
</dbReference>
<keyword evidence="3" id="KW-0862">Zinc</keyword>
<dbReference type="PROSITE" id="PS50089">
    <property type="entry name" value="ZF_RING_2"/>
    <property type="match status" value="1"/>
</dbReference>
<keyword evidence="5" id="KW-0539">Nucleus</keyword>
<dbReference type="Pfam" id="PF16682">
    <property type="entry name" value="MSL2-CXC"/>
    <property type="match status" value="1"/>
</dbReference>
<dbReference type="CDD" id="cd13122">
    <property type="entry name" value="MSL2_CXC"/>
    <property type="match status" value="1"/>
</dbReference>
<feature type="compositionally biased region" description="Polar residues" evidence="6">
    <location>
        <begin position="969"/>
        <end position="988"/>
    </location>
</feature>
<feature type="compositionally biased region" description="Low complexity" evidence="6">
    <location>
        <begin position="845"/>
        <end position="855"/>
    </location>
</feature>
<dbReference type="Gene3D" id="3.30.40.10">
    <property type="entry name" value="Zinc/RING finger domain, C3HC4 (zinc finger)"/>
    <property type="match status" value="1"/>
</dbReference>
<dbReference type="STRING" id="7168.A0A182N091"/>
<dbReference type="InterPro" id="IPR001841">
    <property type="entry name" value="Znf_RING"/>
</dbReference>
<evidence type="ECO:0000256" key="3">
    <source>
        <dbReference type="ARBA" id="ARBA00022833"/>
    </source>
</evidence>
<name>A0A182N091_9DIPT</name>
<feature type="compositionally biased region" description="Low complexity" evidence="6">
    <location>
        <begin position="1091"/>
        <end position="1107"/>
    </location>
</feature>
<dbReference type="SUPFAM" id="SSF57850">
    <property type="entry name" value="RING/U-box"/>
    <property type="match status" value="1"/>
</dbReference>
<protein>
    <submittedName>
        <fullName evidence="9">Uncharacterized protein</fullName>
    </submittedName>
</protein>
<feature type="compositionally biased region" description="Low complexity" evidence="6">
    <location>
        <begin position="323"/>
        <end position="362"/>
    </location>
</feature>
<feature type="region of interest" description="Disordered" evidence="6">
    <location>
        <begin position="435"/>
        <end position="461"/>
    </location>
</feature>
<dbReference type="GO" id="GO:0061630">
    <property type="term" value="F:ubiquitin protein ligase activity"/>
    <property type="evidence" value="ECO:0007669"/>
    <property type="project" value="InterPro"/>
</dbReference>
<keyword evidence="5" id="KW-0158">Chromosome</keyword>
<reference evidence="9" key="2">
    <citation type="submission" date="2020-05" db="UniProtKB">
        <authorList>
            <consortium name="EnsemblMetazoa"/>
        </authorList>
    </citation>
    <scope>IDENTIFICATION</scope>
    <source>
        <strain evidence="9">WRAIR2</strain>
    </source>
</reference>
<organism evidence="9 10">
    <name type="scientific">Anopheles dirus</name>
    <dbReference type="NCBI Taxonomy" id="7168"/>
    <lineage>
        <taxon>Eukaryota</taxon>
        <taxon>Metazoa</taxon>
        <taxon>Ecdysozoa</taxon>
        <taxon>Arthropoda</taxon>
        <taxon>Hexapoda</taxon>
        <taxon>Insecta</taxon>
        <taxon>Pterygota</taxon>
        <taxon>Neoptera</taxon>
        <taxon>Endopterygota</taxon>
        <taxon>Diptera</taxon>
        <taxon>Nematocera</taxon>
        <taxon>Culicoidea</taxon>
        <taxon>Culicidae</taxon>
        <taxon>Anophelinae</taxon>
        <taxon>Anopheles</taxon>
    </lineage>
</organism>
<keyword evidence="1" id="KW-0479">Metal-binding</keyword>
<feature type="domain" description="RING-type" evidence="7">
    <location>
        <begin position="64"/>
        <end position="105"/>
    </location>
</feature>
<dbReference type="InterPro" id="IPR032049">
    <property type="entry name" value="Msl2-CXC"/>
</dbReference>
<accession>A0A182N091</accession>
<feature type="domain" description="CXC MSL2-type" evidence="8">
    <location>
        <begin position="1024"/>
        <end position="1075"/>
    </location>
</feature>
<dbReference type="PROSITE" id="PS52051">
    <property type="entry name" value="CXC_MSL2"/>
    <property type="match status" value="1"/>
</dbReference>
<evidence type="ECO:0000256" key="1">
    <source>
        <dbReference type="ARBA" id="ARBA00022723"/>
    </source>
</evidence>
<feature type="compositionally biased region" description="Low complexity" evidence="6">
    <location>
        <begin position="922"/>
        <end position="968"/>
    </location>
</feature>
<feature type="region of interest" description="Disordered" evidence="6">
    <location>
        <begin position="1276"/>
        <end position="1305"/>
    </location>
</feature>
<proteinExistence type="inferred from homology"/>
<evidence type="ECO:0000313" key="10">
    <source>
        <dbReference type="Proteomes" id="UP000075884"/>
    </source>
</evidence>
<feature type="region of interest" description="Disordered" evidence="6">
    <location>
        <begin position="922"/>
        <end position="1021"/>
    </location>
</feature>